<evidence type="ECO:0000256" key="3">
    <source>
        <dbReference type="ARBA" id="ARBA00022989"/>
    </source>
</evidence>
<organism evidence="6 7">
    <name type="scientific">Acinetobacter rongchengensis</name>
    <dbReference type="NCBI Taxonomy" id="2419601"/>
    <lineage>
        <taxon>Bacteria</taxon>
        <taxon>Pseudomonadati</taxon>
        <taxon>Pseudomonadota</taxon>
        <taxon>Gammaproteobacteria</taxon>
        <taxon>Moraxellales</taxon>
        <taxon>Moraxellaceae</taxon>
        <taxon>Acinetobacter</taxon>
    </lineage>
</organism>
<comment type="caution">
    <text evidence="6">The sequence shown here is derived from an EMBL/GenBank/DDBJ whole genome shotgun (WGS) entry which is preliminary data.</text>
</comment>
<keyword evidence="1" id="KW-1003">Cell membrane</keyword>
<dbReference type="OrthoDB" id="6695501at2"/>
<sequence>MGEFNIYGVYVPAFLIQAILAYILFKVVVIGLDYLVEKNWIIFPAIFNLCVYLILLCGMHWLFIGLGL</sequence>
<evidence type="ECO:0000313" key="6">
    <source>
        <dbReference type="EMBL" id="RKG38028.1"/>
    </source>
</evidence>
<dbReference type="Pfam" id="PF07869">
    <property type="entry name" value="DUF1656"/>
    <property type="match status" value="1"/>
</dbReference>
<evidence type="ECO:0000256" key="5">
    <source>
        <dbReference type="SAM" id="Phobius"/>
    </source>
</evidence>
<evidence type="ECO:0000256" key="1">
    <source>
        <dbReference type="ARBA" id="ARBA00022475"/>
    </source>
</evidence>
<name>A0A3A8EV19_9GAMM</name>
<feature type="transmembrane region" description="Helical" evidence="5">
    <location>
        <begin position="6"/>
        <end position="29"/>
    </location>
</feature>
<dbReference type="EMBL" id="RAXT01000014">
    <property type="protein sequence ID" value="RKG38028.1"/>
    <property type="molecule type" value="Genomic_DNA"/>
</dbReference>
<evidence type="ECO:0000313" key="7">
    <source>
        <dbReference type="Proteomes" id="UP000280405"/>
    </source>
</evidence>
<keyword evidence="4 5" id="KW-0472">Membrane</keyword>
<evidence type="ECO:0000256" key="2">
    <source>
        <dbReference type="ARBA" id="ARBA00022692"/>
    </source>
</evidence>
<evidence type="ECO:0000256" key="4">
    <source>
        <dbReference type="ARBA" id="ARBA00023136"/>
    </source>
</evidence>
<dbReference type="InterPro" id="IPR012451">
    <property type="entry name" value="DUF1656"/>
</dbReference>
<accession>A0A3A8EV19</accession>
<dbReference type="RefSeq" id="WP_120383931.1">
    <property type="nucleotide sequence ID" value="NZ_RAXT01000014.1"/>
</dbReference>
<reference evidence="6 7" key="1">
    <citation type="submission" date="2018-09" db="EMBL/GenBank/DDBJ databases">
        <title>The draft genome of Acinetobacter spp. strains.</title>
        <authorList>
            <person name="Qin J."/>
            <person name="Feng Y."/>
            <person name="Zong Z."/>
        </authorList>
    </citation>
    <scope>NUCLEOTIDE SEQUENCE [LARGE SCALE GENOMIC DNA]</scope>
    <source>
        <strain evidence="6 7">WCHAc060115</strain>
    </source>
</reference>
<keyword evidence="2 5" id="KW-0812">Transmembrane</keyword>
<proteinExistence type="predicted"/>
<dbReference type="AlphaFoldDB" id="A0A3A8EV19"/>
<protein>
    <submittedName>
        <fullName evidence="6">DUF1656 domain-containing protein</fullName>
    </submittedName>
</protein>
<dbReference type="Proteomes" id="UP000280405">
    <property type="component" value="Unassembled WGS sequence"/>
</dbReference>
<feature type="transmembrane region" description="Helical" evidence="5">
    <location>
        <begin position="41"/>
        <end position="64"/>
    </location>
</feature>
<keyword evidence="3 5" id="KW-1133">Transmembrane helix</keyword>
<gene>
    <name evidence="6" type="ORF">D7V20_08800</name>
</gene>
<keyword evidence="7" id="KW-1185">Reference proteome</keyword>